<evidence type="ECO:0000313" key="1">
    <source>
        <dbReference type="EMBL" id="CAG6646914.1"/>
    </source>
</evidence>
<dbReference type="AlphaFoldDB" id="A0A8D8R9B2"/>
<name>A0A8D8R9B2_9HEMI</name>
<organism evidence="1">
    <name type="scientific">Cacopsylla melanoneura</name>
    <dbReference type="NCBI Taxonomy" id="428564"/>
    <lineage>
        <taxon>Eukaryota</taxon>
        <taxon>Metazoa</taxon>
        <taxon>Ecdysozoa</taxon>
        <taxon>Arthropoda</taxon>
        <taxon>Hexapoda</taxon>
        <taxon>Insecta</taxon>
        <taxon>Pterygota</taxon>
        <taxon>Neoptera</taxon>
        <taxon>Paraneoptera</taxon>
        <taxon>Hemiptera</taxon>
        <taxon>Sternorrhyncha</taxon>
        <taxon>Psylloidea</taxon>
        <taxon>Psyllidae</taxon>
        <taxon>Psyllinae</taxon>
        <taxon>Cacopsylla</taxon>
    </lineage>
</organism>
<proteinExistence type="predicted"/>
<dbReference type="EMBL" id="HBUF01144465">
    <property type="protein sequence ID" value="CAG6646914.1"/>
    <property type="molecule type" value="Transcribed_RNA"/>
</dbReference>
<sequence>MPSLMTNVCFLSWDKSVVRSSSRSGLSSTHRARRFTITLRSSEASTTICPSLATPSNVSLYFRKLSSSSSALRISSIVFCGGGLYVKASSSSPKVSSAGDGGSPDIVFFNGVNSSKLRYLGMTNGKWKHRTNSKHESLQKKFASVLLQSEDENR</sequence>
<protein>
    <submittedName>
        <fullName evidence="1">Uncharacterized protein</fullName>
    </submittedName>
</protein>
<reference evidence="1" key="1">
    <citation type="submission" date="2021-05" db="EMBL/GenBank/DDBJ databases">
        <authorList>
            <person name="Alioto T."/>
            <person name="Alioto T."/>
            <person name="Gomez Garrido J."/>
        </authorList>
    </citation>
    <scope>NUCLEOTIDE SEQUENCE</scope>
</reference>
<dbReference type="EMBL" id="HBUF01144463">
    <property type="protein sequence ID" value="CAG6646910.1"/>
    <property type="molecule type" value="Transcribed_RNA"/>
</dbReference>
<accession>A0A8D8R9B2</accession>